<dbReference type="Proteomes" id="UP000670092">
    <property type="component" value="Unassembled WGS sequence"/>
</dbReference>
<feature type="region of interest" description="Disordered" evidence="1">
    <location>
        <begin position="20"/>
        <end position="47"/>
    </location>
</feature>
<reference evidence="2 3" key="1">
    <citation type="submission" date="2021-01" db="EMBL/GenBank/DDBJ databases">
        <title>Chromosome-level genome assembly of a human fungal pathogen reveals clustering of transcriptionally co-regulated genes.</title>
        <authorList>
            <person name="Voorhies M."/>
            <person name="Cohen S."/>
            <person name="Shea T.P."/>
            <person name="Petrus S."/>
            <person name="Munoz J.F."/>
            <person name="Poplawski S."/>
            <person name="Goldman W.E."/>
            <person name="Michael T."/>
            <person name="Cuomo C.A."/>
            <person name="Sil A."/>
            <person name="Beyhan S."/>
        </authorList>
    </citation>
    <scope>NUCLEOTIDE SEQUENCE [LARGE SCALE GENOMIC DNA]</scope>
    <source>
        <strain evidence="2 3">G184AR</strain>
    </source>
</reference>
<accession>A0A8H7YDD2</accession>
<organism evidence="2 3">
    <name type="scientific">Ajellomyces capsulatus</name>
    <name type="common">Darling's disease fungus</name>
    <name type="synonym">Histoplasma capsulatum</name>
    <dbReference type="NCBI Taxonomy" id="5037"/>
    <lineage>
        <taxon>Eukaryota</taxon>
        <taxon>Fungi</taxon>
        <taxon>Dikarya</taxon>
        <taxon>Ascomycota</taxon>
        <taxon>Pezizomycotina</taxon>
        <taxon>Eurotiomycetes</taxon>
        <taxon>Eurotiomycetidae</taxon>
        <taxon>Onygenales</taxon>
        <taxon>Ajellomycetaceae</taxon>
        <taxon>Histoplasma</taxon>
    </lineage>
</organism>
<dbReference type="AlphaFoldDB" id="A0A8H7YDD2"/>
<evidence type="ECO:0000313" key="2">
    <source>
        <dbReference type="EMBL" id="KAG5290305.1"/>
    </source>
</evidence>
<dbReference type="EMBL" id="JAEVHI010000005">
    <property type="protein sequence ID" value="KAG5290305.1"/>
    <property type="molecule type" value="Genomic_DNA"/>
</dbReference>
<proteinExistence type="predicted"/>
<protein>
    <submittedName>
        <fullName evidence="2">Uncharacterized protein</fullName>
    </submittedName>
</protein>
<sequence>MNSLPTMAPHVSSLVVISGEPIGDPSTRRAPRWSVPKGASSTSLRRRGIAADQIIPLTHGRA</sequence>
<evidence type="ECO:0000313" key="3">
    <source>
        <dbReference type="Proteomes" id="UP000670092"/>
    </source>
</evidence>
<name>A0A8H7YDD2_AJECA</name>
<gene>
    <name evidence="2" type="ORF">I7I52_07292</name>
</gene>
<evidence type="ECO:0000256" key="1">
    <source>
        <dbReference type="SAM" id="MobiDB-lite"/>
    </source>
</evidence>
<comment type="caution">
    <text evidence="2">The sequence shown here is derived from an EMBL/GenBank/DDBJ whole genome shotgun (WGS) entry which is preliminary data.</text>
</comment>
<dbReference type="VEuPathDB" id="FungiDB:I7I52_07292"/>